<dbReference type="Gene3D" id="2.60.40.380">
    <property type="entry name" value="Purple acid phosphatase-like, N-terminal"/>
    <property type="match status" value="1"/>
</dbReference>
<feature type="domain" description="Calcineurin-like phosphoesterase" evidence="3">
    <location>
        <begin position="165"/>
        <end position="366"/>
    </location>
</feature>
<dbReference type="PANTHER" id="PTHR22953:SF153">
    <property type="entry name" value="PURPLE ACID PHOSPHATASE"/>
    <property type="match status" value="1"/>
</dbReference>
<reference evidence="5" key="1">
    <citation type="submission" date="2020-04" db="EMBL/GenBank/DDBJ databases">
        <authorList>
            <person name="Zhang T."/>
        </authorList>
    </citation>
    <scope>NUCLEOTIDE SEQUENCE</scope>
    <source>
        <strain evidence="5">HKST-UBA02</strain>
    </source>
</reference>
<dbReference type="InterPro" id="IPR008963">
    <property type="entry name" value="Purple_acid_Pase-like_N"/>
</dbReference>
<proteinExistence type="predicted"/>
<dbReference type="GO" id="GO:0046872">
    <property type="term" value="F:metal ion binding"/>
    <property type="evidence" value="ECO:0007669"/>
    <property type="project" value="InterPro"/>
</dbReference>
<evidence type="ECO:0000313" key="5">
    <source>
        <dbReference type="EMBL" id="MCA9758624.1"/>
    </source>
</evidence>
<dbReference type="GO" id="GO:0003993">
    <property type="term" value="F:acid phosphatase activity"/>
    <property type="evidence" value="ECO:0007669"/>
    <property type="project" value="InterPro"/>
</dbReference>
<dbReference type="Pfam" id="PF00149">
    <property type="entry name" value="Metallophos"/>
    <property type="match status" value="1"/>
</dbReference>
<evidence type="ECO:0000256" key="2">
    <source>
        <dbReference type="SAM" id="MobiDB-lite"/>
    </source>
</evidence>
<dbReference type="Proteomes" id="UP000739538">
    <property type="component" value="Unassembled WGS sequence"/>
</dbReference>
<dbReference type="Gene3D" id="2.60.40.4070">
    <property type="match status" value="1"/>
</dbReference>
<protein>
    <submittedName>
        <fullName evidence="5">Metallophosphoesterase</fullName>
    </submittedName>
</protein>
<feature type="region of interest" description="Disordered" evidence="2">
    <location>
        <begin position="387"/>
        <end position="425"/>
    </location>
</feature>
<evidence type="ECO:0000256" key="1">
    <source>
        <dbReference type="ARBA" id="ARBA00022729"/>
    </source>
</evidence>
<evidence type="ECO:0000313" key="6">
    <source>
        <dbReference type="Proteomes" id="UP000739538"/>
    </source>
</evidence>
<keyword evidence="1" id="KW-0732">Signal</keyword>
<organism evidence="5 6">
    <name type="scientific">Eiseniibacteriota bacterium</name>
    <dbReference type="NCBI Taxonomy" id="2212470"/>
    <lineage>
        <taxon>Bacteria</taxon>
        <taxon>Candidatus Eiseniibacteriota</taxon>
    </lineage>
</organism>
<name>A0A956NK89_UNCEI</name>
<feature type="compositionally biased region" description="Low complexity" evidence="2">
    <location>
        <begin position="411"/>
        <end position="422"/>
    </location>
</feature>
<gene>
    <name evidence="5" type="ORF">KDA27_22700</name>
</gene>
<dbReference type="InterPro" id="IPR004843">
    <property type="entry name" value="Calcineurin-like_PHP"/>
</dbReference>
<dbReference type="EMBL" id="JAGQHS010000193">
    <property type="protein sequence ID" value="MCA9758624.1"/>
    <property type="molecule type" value="Genomic_DNA"/>
</dbReference>
<dbReference type="Pfam" id="PF16656">
    <property type="entry name" value="Pur_ac_phosph_N"/>
    <property type="match status" value="1"/>
</dbReference>
<evidence type="ECO:0000259" key="3">
    <source>
        <dbReference type="Pfam" id="PF00149"/>
    </source>
</evidence>
<dbReference type="SUPFAM" id="SSF49363">
    <property type="entry name" value="Purple acid phosphatase, N-terminal domain"/>
    <property type="match status" value="1"/>
</dbReference>
<sequence length="608" mass="65304">MPSGIVDWGTYASGSHEATDYELYDLTEWAPFLVSGTNHLAVEVHQRSASSSDLAWDAELTYLDDAPALLRGPYLQVGSETGVVVRWRTNVPTASQVDYGSAPDQLNQSMTDGTFTTEHEVLLSGLTSGTTYYYAVGTGDAVLAGGDVDHTFSTSPPRGTTDAFRAWIVGDSGLANQNARDVRDAYLGFAGVDPADLFLMLGDNAYDAGTDEQYQAAVFETYPTILERTVVWPTRGNHDDLHAGDNNDYYEIFTLPTAGEAGGLPSGTEAYYSFDYANTHFICLDSDETDRSPNGAMLTWLAQDLAATDQPWKVAFWHHPPYTKGSHDSDDDGDSSGRMTEMRENALPILEAGGIDLVLCGHSHVYERSYLIDGHYGYSNEFTPAMIEDGGDGSESGDGAYQKPPSTPHAGTVYTVAGSSSTTGGGTLDHPVMVTSLNELGSLILDIEDLRLHVTFLDDQGVVRDEFTIRHFEVTGVETDGDQGPAGEGSAGDDALYEPSGNAPGQNGPSEALVPGTFWSSTPVSDHCVLGFQIAHAARTRVTLHDLTGRSIRTLVDQEMSAGSHELTWDLETDQGRVVPNGVFFARVSVAGGSEVCRVVVQRADGSR</sequence>
<evidence type="ECO:0000259" key="4">
    <source>
        <dbReference type="Pfam" id="PF16656"/>
    </source>
</evidence>
<reference evidence="5" key="2">
    <citation type="journal article" date="2021" name="Microbiome">
        <title>Successional dynamics and alternative stable states in a saline activated sludge microbial community over 9 years.</title>
        <authorList>
            <person name="Wang Y."/>
            <person name="Ye J."/>
            <person name="Ju F."/>
            <person name="Liu L."/>
            <person name="Boyd J.A."/>
            <person name="Deng Y."/>
            <person name="Parks D.H."/>
            <person name="Jiang X."/>
            <person name="Yin X."/>
            <person name="Woodcroft B.J."/>
            <person name="Tyson G.W."/>
            <person name="Hugenholtz P."/>
            <person name="Polz M.F."/>
            <person name="Zhang T."/>
        </authorList>
    </citation>
    <scope>NUCLEOTIDE SEQUENCE</scope>
    <source>
        <strain evidence="5">HKST-UBA02</strain>
    </source>
</reference>
<dbReference type="AlphaFoldDB" id="A0A956NK89"/>
<accession>A0A956NK89</accession>
<comment type="caution">
    <text evidence="5">The sequence shown here is derived from an EMBL/GenBank/DDBJ whole genome shotgun (WGS) entry which is preliminary data.</text>
</comment>
<feature type="region of interest" description="Disordered" evidence="2">
    <location>
        <begin position="475"/>
        <end position="514"/>
    </location>
</feature>
<feature type="domain" description="Purple acid phosphatase N-terminal" evidence="4">
    <location>
        <begin position="74"/>
        <end position="141"/>
    </location>
</feature>
<dbReference type="InterPro" id="IPR029052">
    <property type="entry name" value="Metallo-depent_PP-like"/>
</dbReference>
<dbReference type="InterPro" id="IPR039331">
    <property type="entry name" value="PAPs-like"/>
</dbReference>
<dbReference type="SUPFAM" id="SSF56300">
    <property type="entry name" value="Metallo-dependent phosphatases"/>
    <property type="match status" value="1"/>
</dbReference>
<dbReference type="PANTHER" id="PTHR22953">
    <property type="entry name" value="ACID PHOSPHATASE RELATED"/>
    <property type="match status" value="1"/>
</dbReference>
<dbReference type="InterPro" id="IPR015914">
    <property type="entry name" value="PAPs_N"/>
</dbReference>
<dbReference type="Gene3D" id="3.60.21.10">
    <property type="match status" value="1"/>
</dbReference>